<sequence length="97" mass="11038">MKTILALNNSDKDSILNEFIVNFTNAVNLYCGTETLPKELEFVVVECTIARYNRLGSEGLSQEQIDSIGSSYQSNIITPYLPYMDSYKNSRKKVKFL</sequence>
<dbReference type="Gene3D" id="1.10.246.150">
    <property type="match status" value="1"/>
</dbReference>
<proteinExistence type="predicted"/>
<keyword evidence="2" id="KW-1185">Reference proteome</keyword>
<reference evidence="1 2" key="1">
    <citation type="journal article" date="2023" name="Antonie Van Leeuwenhoek">
        <title>Unveiling the genomic potential of a novel thermostable glycoside hydrolases producing Neobacillus sedimentimangrovi UE25.</title>
        <authorList>
            <person name="Ejaz U."/>
            <person name="Saleem F."/>
            <person name="Rashid R."/>
            <person name="Hasan K.A."/>
            <person name="Syed M.N."/>
            <person name="Sohail M."/>
        </authorList>
    </citation>
    <scope>NUCLEOTIDE SEQUENCE [LARGE SCALE GENOMIC DNA]</scope>
    <source>
        <strain evidence="1 2">UE25</strain>
    </source>
</reference>
<evidence type="ECO:0000313" key="1">
    <source>
        <dbReference type="EMBL" id="MCD4839734.1"/>
    </source>
</evidence>
<protein>
    <submittedName>
        <fullName evidence="1">Phage head-tail connector protein</fullName>
    </submittedName>
</protein>
<dbReference type="InterPro" id="IPR053746">
    <property type="entry name" value="Viral_HT_Connector_Assembly"/>
</dbReference>
<gene>
    <name evidence="1" type="ORF">LRS37_12830</name>
</gene>
<organism evidence="1 2">
    <name type="scientific">Neobacillus sedimentimangrovi</name>
    <dbReference type="NCBI Taxonomy" id="2699460"/>
    <lineage>
        <taxon>Bacteria</taxon>
        <taxon>Bacillati</taxon>
        <taxon>Bacillota</taxon>
        <taxon>Bacilli</taxon>
        <taxon>Bacillales</taxon>
        <taxon>Bacillaceae</taxon>
        <taxon>Neobacillus</taxon>
    </lineage>
</organism>
<dbReference type="InterPro" id="IPR021146">
    <property type="entry name" value="Phage_gp6-like_head-tail"/>
</dbReference>
<evidence type="ECO:0000313" key="2">
    <source>
        <dbReference type="Proteomes" id="UP001162836"/>
    </source>
</evidence>
<name>A0ABS8QKB4_9BACI</name>
<comment type="caution">
    <text evidence="1">The sequence shown here is derived from an EMBL/GenBank/DDBJ whole genome shotgun (WGS) entry which is preliminary data.</text>
</comment>
<dbReference type="Pfam" id="PF05135">
    <property type="entry name" value="Phage_connect_1"/>
    <property type="match status" value="1"/>
</dbReference>
<dbReference type="EMBL" id="JAJODE010000039">
    <property type="protein sequence ID" value="MCD4839734.1"/>
    <property type="molecule type" value="Genomic_DNA"/>
</dbReference>
<accession>A0ABS8QKB4</accession>
<dbReference type="Proteomes" id="UP001162836">
    <property type="component" value="Unassembled WGS sequence"/>
</dbReference>